<dbReference type="EMBL" id="JACEIK010002344">
    <property type="protein sequence ID" value="MCD9560594.1"/>
    <property type="molecule type" value="Genomic_DNA"/>
</dbReference>
<proteinExistence type="predicted"/>
<reference evidence="2 3" key="1">
    <citation type="journal article" date="2021" name="BMC Genomics">
        <title>Datura genome reveals duplications of psychoactive alkaloid biosynthetic genes and high mutation rate following tissue culture.</title>
        <authorList>
            <person name="Rajewski A."/>
            <person name="Carter-House D."/>
            <person name="Stajich J."/>
            <person name="Litt A."/>
        </authorList>
    </citation>
    <scope>NUCLEOTIDE SEQUENCE [LARGE SCALE GENOMIC DNA]</scope>
    <source>
        <strain evidence="2">AR-01</strain>
    </source>
</reference>
<feature type="domain" description="URB1 C-terminal" evidence="1">
    <location>
        <begin position="675"/>
        <end position="749"/>
    </location>
</feature>
<accession>A0ABS8UP34</accession>
<dbReference type="Pfam" id="PF16201">
    <property type="entry name" value="NopRA1"/>
    <property type="match status" value="1"/>
</dbReference>
<feature type="non-terminal residue" evidence="2">
    <location>
        <position position="761"/>
    </location>
</feature>
<dbReference type="InterPro" id="IPR032436">
    <property type="entry name" value="URB1_C"/>
</dbReference>
<dbReference type="InterPro" id="IPR039844">
    <property type="entry name" value="URB1"/>
</dbReference>
<name>A0ABS8UP34_DATST</name>
<evidence type="ECO:0000313" key="2">
    <source>
        <dbReference type="EMBL" id="MCD9560594.1"/>
    </source>
</evidence>
<evidence type="ECO:0000259" key="1">
    <source>
        <dbReference type="Pfam" id="PF16201"/>
    </source>
</evidence>
<dbReference type="Proteomes" id="UP000823775">
    <property type="component" value="Unassembled WGS sequence"/>
</dbReference>
<gene>
    <name evidence="2" type="ORF">HAX54_019311</name>
</gene>
<dbReference type="PANTHER" id="PTHR13500:SF0">
    <property type="entry name" value="NUCLEOLAR PRE-RIBOSOMAL-ASSOCIATED PROTEIN 1"/>
    <property type="match status" value="1"/>
</dbReference>
<sequence>MKCIGPRSFSRLVINKGLLHSDPLVKHGTLKLVLEDFAPDPQVLFSLLSSLNKFYRGLEQCLKRSADSEIGDNMISRKKLKIDVANEDTDIIVELWSLRSSPLPDSTIEDTEVLFYAKLLNALTIYYKTMPNMLEGLFDFFKFYQTTRWHYQICWQLYYLCSKNIKLSSPVLLFLRDAVIESGHKLFYYSDLLRSSLSSIPGTKDISPEFSLSICILDKCLTLVTAESGAFLLREVDDFIIRVQYFKVSPGVSEYLPTSSCVYDSSFTRTVGEVKNLLKSESDGSLCWNYPSPVNSDFACGTIRDSVASLFKSAKPKICKMDHHVLNLIKATFLCVGLHIAGSAFSHLAAYMWQPHEKMPLYLFWGIQQEQYDVILYEKILCKYSNIATRFELDVADACLLKAVKVVKVHKAVEASHPFLKDTCRAVANTHVNILSHCMLKITKRKAEILFLVADISPLYLSVFVQLFFDLRRFGESKKALGIFNSVCSSDCSDLLEFDLTQDGAYSVEESMNVVNRTVAKSMSVQGTSIPEREEVSVSAEEKCRSDCFRRLLHFRLGKNPFLNLLVQSWQLIVKRCSLLSVVDFRQMEVGSCSIFRYLEVYILRNVMEITREMHDCLMNLDSLPFVEQLVGPAILKEPKKDYPDFRYEIQECLEKCQKRKDVMRASSLMSYLQNDFFWSISTNFITERLWMLRLLYSGLNMDDDAQIYIQMPFGNPLQFYVSPISDHESKELIVQIVKKSVRIPKMARRNSFVELTVILE</sequence>
<organism evidence="2 3">
    <name type="scientific">Datura stramonium</name>
    <name type="common">Jimsonweed</name>
    <name type="synonym">Common thornapple</name>
    <dbReference type="NCBI Taxonomy" id="4076"/>
    <lineage>
        <taxon>Eukaryota</taxon>
        <taxon>Viridiplantae</taxon>
        <taxon>Streptophyta</taxon>
        <taxon>Embryophyta</taxon>
        <taxon>Tracheophyta</taxon>
        <taxon>Spermatophyta</taxon>
        <taxon>Magnoliopsida</taxon>
        <taxon>eudicotyledons</taxon>
        <taxon>Gunneridae</taxon>
        <taxon>Pentapetalae</taxon>
        <taxon>asterids</taxon>
        <taxon>lamiids</taxon>
        <taxon>Solanales</taxon>
        <taxon>Solanaceae</taxon>
        <taxon>Solanoideae</taxon>
        <taxon>Datureae</taxon>
        <taxon>Datura</taxon>
    </lineage>
</organism>
<evidence type="ECO:0000313" key="3">
    <source>
        <dbReference type="Proteomes" id="UP000823775"/>
    </source>
</evidence>
<comment type="caution">
    <text evidence="2">The sequence shown here is derived from an EMBL/GenBank/DDBJ whole genome shotgun (WGS) entry which is preliminary data.</text>
</comment>
<keyword evidence="3" id="KW-1185">Reference proteome</keyword>
<protein>
    <recommendedName>
        <fullName evidence="1">URB1 C-terminal domain-containing protein</fullName>
    </recommendedName>
</protein>
<dbReference type="PANTHER" id="PTHR13500">
    <property type="entry name" value="NUCLEOLAR PRERIBOSOMAL-ASSOCIATED PROTEIN 1"/>
    <property type="match status" value="1"/>
</dbReference>